<proteinExistence type="predicted"/>
<evidence type="ECO:0008006" key="4">
    <source>
        <dbReference type="Google" id="ProtNLM"/>
    </source>
</evidence>
<evidence type="ECO:0000313" key="2">
    <source>
        <dbReference type="EMBL" id="KDR67643.1"/>
    </source>
</evidence>
<name>A0A067SLJ4_GALM3</name>
<dbReference type="AlphaFoldDB" id="A0A067SLJ4"/>
<keyword evidence="3" id="KW-1185">Reference proteome</keyword>
<protein>
    <recommendedName>
        <fullName evidence="4">Zinc finger PHD-type domain-containing protein</fullName>
    </recommendedName>
</protein>
<dbReference type="OrthoDB" id="3026831at2759"/>
<reference evidence="3" key="1">
    <citation type="journal article" date="2014" name="Proc. Natl. Acad. Sci. U.S.A.">
        <title>Extensive sampling of basidiomycete genomes demonstrates inadequacy of the white-rot/brown-rot paradigm for wood decay fungi.</title>
        <authorList>
            <person name="Riley R."/>
            <person name="Salamov A.A."/>
            <person name="Brown D.W."/>
            <person name="Nagy L.G."/>
            <person name="Floudas D."/>
            <person name="Held B.W."/>
            <person name="Levasseur A."/>
            <person name="Lombard V."/>
            <person name="Morin E."/>
            <person name="Otillar R."/>
            <person name="Lindquist E.A."/>
            <person name="Sun H."/>
            <person name="LaButti K.M."/>
            <person name="Schmutz J."/>
            <person name="Jabbour D."/>
            <person name="Luo H."/>
            <person name="Baker S.E."/>
            <person name="Pisabarro A.G."/>
            <person name="Walton J.D."/>
            <person name="Blanchette R.A."/>
            <person name="Henrissat B."/>
            <person name="Martin F."/>
            <person name="Cullen D."/>
            <person name="Hibbett D.S."/>
            <person name="Grigoriev I.V."/>
        </authorList>
    </citation>
    <scope>NUCLEOTIDE SEQUENCE [LARGE SCALE GENOMIC DNA]</scope>
    <source>
        <strain evidence="3">CBS 339.88</strain>
    </source>
</reference>
<gene>
    <name evidence="2" type="ORF">GALMADRAFT_1070341</name>
</gene>
<dbReference type="Gene3D" id="3.30.40.10">
    <property type="entry name" value="Zinc/RING finger domain, C3HC4 (zinc finger)"/>
    <property type="match status" value="1"/>
</dbReference>
<dbReference type="Proteomes" id="UP000027222">
    <property type="component" value="Unassembled WGS sequence"/>
</dbReference>
<feature type="compositionally biased region" description="Polar residues" evidence="1">
    <location>
        <begin position="275"/>
        <end position="285"/>
    </location>
</feature>
<dbReference type="CDD" id="cd15489">
    <property type="entry name" value="PHD_SF"/>
    <property type="match status" value="1"/>
</dbReference>
<dbReference type="InterPro" id="IPR011011">
    <property type="entry name" value="Znf_FYVE_PHD"/>
</dbReference>
<feature type="region of interest" description="Disordered" evidence="1">
    <location>
        <begin position="332"/>
        <end position="351"/>
    </location>
</feature>
<dbReference type="EMBL" id="KL142413">
    <property type="protein sequence ID" value="KDR67643.1"/>
    <property type="molecule type" value="Genomic_DNA"/>
</dbReference>
<sequence length="623" mass="69709">MLTHHSSFAGAHDFANYGPIYHILRDCTITPKASNPPSNDTHLRGIVRGRHVLNLRNVSLIQEIYKGHGYRIHSARDKRSGEVVSIKIYEGDRAKERCSASARFLVERKMMHSNIPHLIAVSALESEIPFLVLDGEYEHTVDYVLSRALQKDLKESLTLGLQTVISLSLGLNYLQDFEFPFASVGLDQFVVFSSRGKMIIAFDLEEPTQINQSDQESGLSNGMNDARAFFHELCHRVFDAACKAHYKSRQIQRVYFNEFDDLPEDRFEEVDDDLSSSIAPTSPSARQGGPPWQKLPRHQDGQRQELVWKSHSTDSVALSDISHQFTDLLNSHRSSTEPALNRRRGRHTSITSHRCPGYNRIEITLATDITRNAIVSHSSPTPGEICLVCKEIVKEDIFNCICGSNGDEFTPTVRCSACSEWHHRPCVRFFSANNHHKFVCERCNVQQAAQHFPQSPEPPQANAGPRMFNQVFQPSTDLEKHYGIPQILPTAPRTPPKQSSAITDFQTLSANYLNMLSTKPTDTSVDAPSASAISSTISSTKLEAPLTPYSEPQLQNIADILAASPEFRDLDDFDSYMGSPLSPYSDFLNTPLFTDDALLNSPNLYTISDLFRGLSGNAYPPVL</sequence>
<dbReference type="SUPFAM" id="SSF57903">
    <property type="entry name" value="FYVE/PHD zinc finger"/>
    <property type="match status" value="1"/>
</dbReference>
<dbReference type="HOGENOM" id="CLU_438743_0_0_1"/>
<feature type="region of interest" description="Disordered" evidence="1">
    <location>
        <begin position="270"/>
        <end position="303"/>
    </location>
</feature>
<dbReference type="STRING" id="685588.A0A067SLJ4"/>
<organism evidence="2 3">
    <name type="scientific">Galerina marginata (strain CBS 339.88)</name>
    <dbReference type="NCBI Taxonomy" id="685588"/>
    <lineage>
        <taxon>Eukaryota</taxon>
        <taxon>Fungi</taxon>
        <taxon>Dikarya</taxon>
        <taxon>Basidiomycota</taxon>
        <taxon>Agaricomycotina</taxon>
        <taxon>Agaricomycetes</taxon>
        <taxon>Agaricomycetidae</taxon>
        <taxon>Agaricales</taxon>
        <taxon>Agaricineae</taxon>
        <taxon>Strophariaceae</taxon>
        <taxon>Galerina</taxon>
    </lineage>
</organism>
<evidence type="ECO:0000313" key="3">
    <source>
        <dbReference type="Proteomes" id="UP000027222"/>
    </source>
</evidence>
<evidence type="ECO:0000256" key="1">
    <source>
        <dbReference type="SAM" id="MobiDB-lite"/>
    </source>
</evidence>
<dbReference type="InterPro" id="IPR013083">
    <property type="entry name" value="Znf_RING/FYVE/PHD"/>
</dbReference>
<accession>A0A067SLJ4</accession>